<organism evidence="1 2">
    <name type="scientific">Massarina eburnea CBS 473.64</name>
    <dbReference type="NCBI Taxonomy" id="1395130"/>
    <lineage>
        <taxon>Eukaryota</taxon>
        <taxon>Fungi</taxon>
        <taxon>Dikarya</taxon>
        <taxon>Ascomycota</taxon>
        <taxon>Pezizomycotina</taxon>
        <taxon>Dothideomycetes</taxon>
        <taxon>Pleosporomycetidae</taxon>
        <taxon>Pleosporales</taxon>
        <taxon>Massarineae</taxon>
        <taxon>Massarinaceae</taxon>
        <taxon>Massarina</taxon>
    </lineage>
</organism>
<sequence length="55" mass="6122">MTIMWIICPRAVLAIHSRSLHPSKIPPVAKMHCLPANTIYAAHVEKNKPPSPIIQ</sequence>
<reference evidence="1" key="1">
    <citation type="journal article" date="2020" name="Stud. Mycol.">
        <title>101 Dothideomycetes genomes: a test case for predicting lifestyles and emergence of pathogens.</title>
        <authorList>
            <person name="Haridas S."/>
            <person name="Albert R."/>
            <person name="Binder M."/>
            <person name="Bloem J."/>
            <person name="Labutti K."/>
            <person name="Salamov A."/>
            <person name="Andreopoulos B."/>
            <person name="Baker S."/>
            <person name="Barry K."/>
            <person name="Bills G."/>
            <person name="Bluhm B."/>
            <person name="Cannon C."/>
            <person name="Castanera R."/>
            <person name="Culley D."/>
            <person name="Daum C."/>
            <person name="Ezra D."/>
            <person name="Gonzalez J."/>
            <person name="Henrissat B."/>
            <person name="Kuo A."/>
            <person name="Liang C."/>
            <person name="Lipzen A."/>
            <person name="Lutzoni F."/>
            <person name="Magnuson J."/>
            <person name="Mondo S."/>
            <person name="Nolan M."/>
            <person name="Ohm R."/>
            <person name="Pangilinan J."/>
            <person name="Park H.-J."/>
            <person name="Ramirez L."/>
            <person name="Alfaro M."/>
            <person name="Sun H."/>
            <person name="Tritt A."/>
            <person name="Yoshinaga Y."/>
            <person name="Zwiers L.-H."/>
            <person name="Turgeon B."/>
            <person name="Goodwin S."/>
            <person name="Spatafora J."/>
            <person name="Crous P."/>
            <person name="Grigoriev I."/>
        </authorList>
    </citation>
    <scope>NUCLEOTIDE SEQUENCE</scope>
    <source>
        <strain evidence="1">CBS 473.64</strain>
    </source>
</reference>
<name>A0A6A6SCK7_9PLEO</name>
<dbReference type="Proteomes" id="UP000799753">
    <property type="component" value="Unassembled WGS sequence"/>
</dbReference>
<evidence type="ECO:0000313" key="1">
    <source>
        <dbReference type="EMBL" id="KAF2644453.1"/>
    </source>
</evidence>
<protein>
    <submittedName>
        <fullName evidence="1">Uncharacterized protein</fullName>
    </submittedName>
</protein>
<dbReference type="AlphaFoldDB" id="A0A6A6SCK7"/>
<keyword evidence="2" id="KW-1185">Reference proteome</keyword>
<proteinExistence type="predicted"/>
<evidence type="ECO:0000313" key="2">
    <source>
        <dbReference type="Proteomes" id="UP000799753"/>
    </source>
</evidence>
<accession>A0A6A6SCK7</accession>
<gene>
    <name evidence="1" type="ORF">P280DRAFT_171859</name>
</gene>
<dbReference type="EMBL" id="MU006778">
    <property type="protein sequence ID" value="KAF2644453.1"/>
    <property type="molecule type" value="Genomic_DNA"/>
</dbReference>